<feature type="repeat" description="ANK" evidence="3">
    <location>
        <begin position="1185"/>
        <end position="1217"/>
    </location>
</feature>
<evidence type="ECO:0000259" key="8">
    <source>
        <dbReference type="PROSITE" id="PS50106"/>
    </source>
</evidence>
<protein>
    <recommendedName>
        <fullName evidence="13">Ubiquitinyl hydrolase 1</fullName>
    </recommendedName>
</protein>
<evidence type="ECO:0000259" key="10">
    <source>
        <dbReference type="PROSITE" id="PS50235"/>
    </source>
</evidence>
<dbReference type="PROSITE" id="PS50235">
    <property type="entry name" value="USP_3"/>
    <property type="match status" value="1"/>
</dbReference>
<feature type="compositionally biased region" description="Acidic residues" evidence="6">
    <location>
        <begin position="239"/>
        <end position="253"/>
    </location>
</feature>
<feature type="repeat" description="ANK" evidence="3">
    <location>
        <begin position="1251"/>
        <end position="1283"/>
    </location>
</feature>
<evidence type="ECO:0000313" key="12">
    <source>
        <dbReference type="Proteomes" id="UP001642484"/>
    </source>
</evidence>
<dbReference type="InterPro" id="IPR036770">
    <property type="entry name" value="Ankyrin_rpt-contain_sf"/>
</dbReference>
<dbReference type="PROSITE" id="PS50297">
    <property type="entry name" value="ANK_REP_REGION"/>
    <property type="match status" value="6"/>
</dbReference>
<keyword evidence="4" id="KW-0479">Metal-binding</keyword>
<evidence type="ECO:0000259" key="7">
    <source>
        <dbReference type="PROSITE" id="PS50011"/>
    </source>
</evidence>
<evidence type="ECO:0008006" key="13">
    <source>
        <dbReference type="Google" id="ProtNLM"/>
    </source>
</evidence>
<keyword evidence="1" id="KW-0677">Repeat</keyword>
<dbReference type="SMART" id="SM00248">
    <property type="entry name" value="ANK"/>
    <property type="match status" value="6"/>
</dbReference>
<name>A0ABP0R1T5_9DINO</name>
<reference evidence="11 12" key="1">
    <citation type="submission" date="2024-02" db="EMBL/GenBank/DDBJ databases">
        <authorList>
            <person name="Chen Y."/>
            <person name="Shah S."/>
            <person name="Dougan E. K."/>
            <person name="Thang M."/>
            <person name="Chan C."/>
        </authorList>
    </citation>
    <scope>NUCLEOTIDE SEQUENCE [LARGE SCALE GENOMIC DNA]</scope>
</reference>
<dbReference type="SUPFAM" id="SSF54001">
    <property type="entry name" value="Cysteine proteinases"/>
    <property type="match status" value="1"/>
</dbReference>
<dbReference type="InterPro" id="IPR050663">
    <property type="entry name" value="Ankyrin-SOCS_Box"/>
</dbReference>
<sequence>MGADAVLRTEVRRILGSETPEEQLSQRKPGKRLIKALTGPELEAVLVKAHEQARGFVTSSCGVIPADFDGHVPRGLSNLGNTCFLASVLQCLAQTENFSQELTLTPEGRLGGIGGALRRVLQQLRSAEEASVEEILGELAERYSWYRGKSQQDAHELLRTLLAALADEREVKEDKETLQQLVHRSFRGQMCEAILCWSCREISFRHEFFLDFSLDLSEEDPAPGPLGLRGWVMQPMPSPEEEEVDEEAEADGAEAERAAESLEEHVIEVQLERVPGRRIALGFEWQELPVHQCKVLRRIHPNSLAEQWNKRFNRRLTPGLLLLSVNGEEDHEEIMQILKDEAKLSLRFAPEEVMRRFGATQGSAKGFQVDLTRETGSKRAWGFQLDQKALEMVGSTLIVAQIHPDSLLDAWNLRCRSMGSRAKLVVHPGDRILSVNGESDNVQAMVKALQSQTRQKNSILLEPGDRDAYMGGYPAGAERAEDAEAQFEVALEDSLGPFGFQVEHQRVKGIDEGSPLAMWNLVCRSRGEEDLCVELGDTLLQEASSSGRRIFQLRRSKERQASVRALGARPDAASGTAAARGAGAEGPRVEMVRAAEECVAALDKPLRELFETKPRPKVVSLADCVRDLGAIEALEESFEAIYKCQHCTPSRTFASKRAWLWGSLPPVLPVQLKRFRRERDGAFRKSQTRIQTSSTLDLSDLLLSSKEQQLLKSLVKKEHEALNAEVSECAVYELYAVCAHLGGSMERGHYVAFINAGRSLKEEAWFLLDDARTLPCRREDALRVEAYIVLLNSTWQPKLCDFGLAKIREQTALQTTLRGVSPIWAPPEMFDDKGGVTEKADVYSFGIILFELGARKLPYSDVGQMQLPRVKAKGQLPRFPAEMDPDQTELIRLCLAPRPSNRPAISALILKIKDLCKSKGIDLEAEQVAMEQQGLHFTGVAGSTPHVEQLRRAEAEKRRAEQELARLRRLLAEEETHVRTMEAAAGGAAPVEQKERAFEEFCEQRTQAVGEQKFRCLVCRKLFRAPEFVHKHLRERHWDDFQSGRPVELVETGKLEEDFFDADVAEESSTQLYTQKFEQGGSFSQAVQDAAEKGDLACLQQVSQQNVALLKQSDVDGSTPLHLCAKQGHAQCVQLLLQNGVDATAADDGGHLPLHLAAQEGHHEAVAQLLLAPDVALDALSSGAKQRTALHLAAANGHAEVCGALLLQRADVNLQDADGESPLHKAARFGDLELCELIFSFGASVTSADQDGWHPLHEAARWGDGALVESFLRRGADLHARSNDGESALHVVPGGYADLEVVQVLLTWKSDVNGRDYDGETPLHLAVKLGDVELAGLLLQHNADANATNTQGATPLDFAKKDELRWLLRSHKGRKGTGAL</sequence>
<feature type="domain" description="PDZ" evidence="8">
    <location>
        <begin position="368"/>
        <end position="445"/>
    </location>
</feature>
<dbReference type="SUPFAM" id="SSF48403">
    <property type="entry name" value="Ankyrin repeat"/>
    <property type="match status" value="1"/>
</dbReference>
<dbReference type="InterPro" id="IPR002110">
    <property type="entry name" value="Ankyrin_rpt"/>
</dbReference>
<dbReference type="SUPFAM" id="SSF56112">
    <property type="entry name" value="Protein kinase-like (PK-like)"/>
    <property type="match status" value="1"/>
</dbReference>
<dbReference type="Pfam" id="PF00443">
    <property type="entry name" value="UCH"/>
    <property type="match status" value="1"/>
</dbReference>
<dbReference type="EMBL" id="CAXAMN010025350">
    <property type="protein sequence ID" value="CAK9094533.1"/>
    <property type="molecule type" value="Genomic_DNA"/>
</dbReference>
<dbReference type="PROSITE" id="PS50106">
    <property type="entry name" value="PDZ"/>
    <property type="match status" value="2"/>
</dbReference>
<evidence type="ECO:0000256" key="4">
    <source>
        <dbReference type="PROSITE-ProRule" id="PRU00042"/>
    </source>
</evidence>
<evidence type="ECO:0000256" key="6">
    <source>
        <dbReference type="SAM" id="MobiDB-lite"/>
    </source>
</evidence>
<dbReference type="PROSITE" id="PS50157">
    <property type="entry name" value="ZINC_FINGER_C2H2_2"/>
    <property type="match status" value="1"/>
</dbReference>
<keyword evidence="12" id="KW-1185">Reference proteome</keyword>
<dbReference type="Pfam" id="PF04959">
    <property type="entry name" value="ARS2"/>
    <property type="match status" value="1"/>
</dbReference>
<feature type="repeat" description="ANK" evidence="3">
    <location>
        <begin position="1149"/>
        <end position="1182"/>
    </location>
</feature>
<feature type="domain" description="C2H2-type" evidence="9">
    <location>
        <begin position="1014"/>
        <end position="1037"/>
    </location>
</feature>
<accession>A0ABP0R1T5</accession>
<evidence type="ECO:0000256" key="3">
    <source>
        <dbReference type="PROSITE-ProRule" id="PRU00023"/>
    </source>
</evidence>
<feature type="region of interest" description="Disordered" evidence="6">
    <location>
        <begin position="234"/>
        <end position="259"/>
    </location>
</feature>
<dbReference type="InterPro" id="IPR007042">
    <property type="entry name" value="SERRATE/Ars2_C"/>
</dbReference>
<dbReference type="InterPro" id="IPR018200">
    <property type="entry name" value="USP_CS"/>
</dbReference>
<evidence type="ECO:0000256" key="2">
    <source>
        <dbReference type="ARBA" id="ARBA00023043"/>
    </source>
</evidence>
<keyword evidence="2 3" id="KW-0040">ANK repeat</keyword>
<dbReference type="CDD" id="cd02257">
    <property type="entry name" value="Peptidase_C19"/>
    <property type="match status" value="1"/>
</dbReference>
<evidence type="ECO:0000313" key="11">
    <source>
        <dbReference type="EMBL" id="CAK9094533.1"/>
    </source>
</evidence>
<evidence type="ECO:0000256" key="5">
    <source>
        <dbReference type="SAM" id="Coils"/>
    </source>
</evidence>
<dbReference type="PRINTS" id="PR01415">
    <property type="entry name" value="ANKYRIN"/>
</dbReference>
<comment type="caution">
    <text evidence="11">The sequence shown here is derived from an EMBL/GenBank/DDBJ whole genome shotgun (WGS) entry which is preliminary data.</text>
</comment>
<dbReference type="Gene3D" id="3.90.70.10">
    <property type="entry name" value="Cysteine proteinases"/>
    <property type="match status" value="2"/>
</dbReference>
<dbReference type="InterPro" id="IPR013087">
    <property type="entry name" value="Znf_C2H2_type"/>
</dbReference>
<proteinExistence type="predicted"/>
<feature type="repeat" description="ANK" evidence="3">
    <location>
        <begin position="1318"/>
        <end position="1350"/>
    </location>
</feature>
<dbReference type="Gene3D" id="1.10.510.10">
    <property type="entry name" value="Transferase(Phosphotransferase) domain 1"/>
    <property type="match status" value="1"/>
</dbReference>
<dbReference type="InterPro" id="IPR000719">
    <property type="entry name" value="Prot_kinase_dom"/>
</dbReference>
<dbReference type="PROSITE" id="PS00028">
    <property type="entry name" value="ZINC_FINGER_C2H2_1"/>
    <property type="match status" value="1"/>
</dbReference>
<dbReference type="InterPro" id="IPR028889">
    <property type="entry name" value="USP"/>
</dbReference>
<dbReference type="PROSITE" id="PS00973">
    <property type="entry name" value="USP_2"/>
    <property type="match status" value="1"/>
</dbReference>
<dbReference type="Proteomes" id="UP001642484">
    <property type="component" value="Unassembled WGS sequence"/>
</dbReference>
<dbReference type="Gene3D" id="1.25.40.20">
    <property type="entry name" value="Ankyrin repeat-containing domain"/>
    <property type="match status" value="3"/>
</dbReference>
<feature type="coiled-coil region" evidence="5">
    <location>
        <begin position="950"/>
        <end position="984"/>
    </location>
</feature>
<feature type="domain" description="USP" evidence="10">
    <location>
        <begin position="74"/>
        <end position="794"/>
    </location>
</feature>
<organism evidence="11 12">
    <name type="scientific">Durusdinium trenchii</name>
    <dbReference type="NCBI Taxonomy" id="1381693"/>
    <lineage>
        <taxon>Eukaryota</taxon>
        <taxon>Sar</taxon>
        <taxon>Alveolata</taxon>
        <taxon>Dinophyceae</taxon>
        <taxon>Suessiales</taxon>
        <taxon>Symbiodiniaceae</taxon>
        <taxon>Durusdinium</taxon>
    </lineage>
</organism>
<dbReference type="InterPro" id="IPR001478">
    <property type="entry name" value="PDZ"/>
</dbReference>
<keyword evidence="4" id="KW-0863">Zinc-finger</keyword>
<dbReference type="InterPro" id="IPR001394">
    <property type="entry name" value="Peptidase_C19_UCH"/>
</dbReference>
<keyword evidence="5" id="KW-0175">Coiled coil</keyword>
<dbReference type="Pfam" id="PF12796">
    <property type="entry name" value="Ank_2"/>
    <property type="match status" value="3"/>
</dbReference>
<dbReference type="InterPro" id="IPR011009">
    <property type="entry name" value="Kinase-like_dom_sf"/>
</dbReference>
<dbReference type="PROSITE" id="PS50011">
    <property type="entry name" value="PROTEIN_KINASE_DOM"/>
    <property type="match status" value="1"/>
</dbReference>
<feature type="domain" description="PDZ" evidence="8">
    <location>
        <begin position="268"/>
        <end position="340"/>
    </location>
</feature>
<dbReference type="InterPro" id="IPR038765">
    <property type="entry name" value="Papain-like_cys_pep_sf"/>
</dbReference>
<dbReference type="PROSITE" id="PS00972">
    <property type="entry name" value="USP_1"/>
    <property type="match status" value="1"/>
</dbReference>
<keyword evidence="4" id="KW-0862">Zinc</keyword>
<feature type="domain" description="Protein kinase" evidence="7">
    <location>
        <begin position="627"/>
        <end position="915"/>
    </location>
</feature>
<feature type="repeat" description="ANK" evidence="3">
    <location>
        <begin position="1218"/>
        <end position="1250"/>
    </location>
</feature>
<feature type="repeat" description="ANK" evidence="3">
    <location>
        <begin position="1116"/>
        <end position="1148"/>
    </location>
</feature>
<dbReference type="PANTHER" id="PTHR24193">
    <property type="entry name" value="ANKYRIN REPEAT PROTEIN"/>
    <property type="match status" value="1"/>
</dbReference>
<dbReference type="PANTHER" id="PTHR24193:SF121">
    <property type="entry name" value="ADA2A-CONTAINING COMPLEX COMPONENT 3, ISOFORM D"/>
    <property type="match status" value="1"/>
</dbReference>
<dbReference type="PROSITE" id="PS50088">
    <property type="entry name" value="ANK_REPEAT"/>
    <property type="match status" value="6"/>
</dbReference>
<evidence type="ECO:0000256" key="1">
    <source>
        <dbReference type="ARBA" id="ARBA00022737"/>
    </source>
</evidence>
<gene>
    <name evidence="11" type="ORF">CCMP2556_LOCUS45082</name>
</gene>
<evidence type="ECO:0000259" key="9">
    <source>
        <dbReference type="PROSITE" id="PS50157"/>
    </source>
</evidence>